<dbReference type="HAMAP" id="MF_02019">
    <property type="entry name" value="MurF"/>
    <property type="match status" value="1"/>
</dbReference>
<dbReference type="InterPro" id="IPR005863">
    <property type="entry name" value="UDP-N-AcMur_synth"/>
</dbReference>
<evidence type="ECO:0000256" key="7">
    <source>
        <dbReference type="ARBA" id="ARBA00022984"/>
    </source>
</evidence>
<dbReference type="InterPro" id="IPR036615">
    <property type="entry name" value="Mur_ligase_C_dom_sf"/>
</dbReference>
<dbReference type="GO" id="GO:0008766">
    <property type="term" value="F:UDP-N-acetylmuramoylalanyl-D-glutamyl-2,6-diaminopimelate-D-alanyl-D-alanine ligase activity"/>
    <property type="evidence" value="ECO:0007669"/>
    <property type="project" value="RHEA"/>
</dbReference>
<dbReference type="GO" id="GO:0008360">
    <property type="term" value="P:regulation of cell shape"/>
    <property type="evidence" value="ECO:0007669"/>
    <property type="project" value="UniProtKB-KW"/>
</dbReference>
<feature type="domain" description="Mur ligase N-terminal catalytic" evidence="12">
    <location>
        <begin position="30"/>
        <end position="103"/>
    </location>
</feature>
<protein>
    <recommendedName>
        <fullName evidence="10 11">UDP-N-acetylmuramoyl-tripeptide--D-alanyl-D-alanine ligase</fullName>
        <ecNumber evidence="10 11">6.3.2.10</ecNumber>
    </recommendedName>
    <alternativeName>
        <fullName evidence="10">D-alanyl-D-alanine-adding enzyme</fullName>
    </alternativeName>
</protein>
<keyword evidence="16" id="KW-1185">Reference proteome</keyword>
<dbReference type="InterPro" id="IPR051046">
    <property type="entry name" value="MurCDEF_CellWall_CoF430Synth"/>
</dbReference>
<evidence type="ECO:0000313" key="16">
    <source>
        <dbReference type="Proteomes" id="UP000184476"/>
    </source>
</evidence>
<comment type="catalytic activity">
    <reaction evidence="10 11">
        <text>D-alanyl-D-alanine + UDP-N-acetyl-alpha-D-muramoyl-L-alanyl-gamma-D-glutamyl-meso-2,6-diaminopimelate + ATP = UDP-N-acetyl-alpha-D-muramoyl-L-alanyl-gamma-D-glutamyl-meso-2,6-diaminopimeloyl-D-alanyl-D-alanine + ADP + phosphate + H(+)</text>
        <dbReference type="Rhea" id="RHEA:28374"/>
        <dbReference type="ChEBI" id="CHEBI:15378"/>
        <dbReference type="ChEBI" id="CHEBI:30616"/>
        <dbReference type="ChEBI" id="CHEBI:43474"/>
        <dbReference type="ChEBI" id="CHEBI:57822"/>
        <dbReference type="ChEBI" id="CHEBI:61386"/>
        <dbReference type="ChEBI" id="CHEBI:83905"/>
        <dbReference type="ChEBI" id="CHEBI:456216"/>
        <dbReference type="EC" id="6.3.2.10"/>
    </reaction>
</comment>
<dbReference type="GO" id="GO:0051301">
    <property type="term" value="P:cell division"/>
    <property type="evidence" value="ECO:0007669"/>
    <property type="project" value="UniProtKB-KW"/>
</dbReference>
<evidence type="ECO:0000256" key="5">
    <source>
        <dbReference type="ARBA" id="ARBA00022840"/>
    </source>
</evidence>
<evidence type="ECO:0000259" key="14">
    <source>
        <dbReference type="Pfam" id="PF08245"/>
    </source>
</evidence>
<evidence type="ECO:0000256" key="9">
    <source>
        <dbReference type="ARBA" id="ARBA00023316"/>
    </source>
</evidence>
<keyword evidence="2 10" id="KW-0436">Ligase</keyword>
<dbReference type="InterPro" id="IPR036565">
    <property type="entry name" value="Mur-like_cat_sf"/>
</dbReference>
<dbReference type="GO" id="GO:0009252">
    <property type="term" value="P:peptidoglycan biosynthetic process"/>
    <property type="evidence" value="ECO:0007669"/>
    <property type="project" value="UniProtKB-UniRule"/>
</dbReference>
<dbReference type="GO" id="GO:0005737">
    <property type="term" value="C:cytoplasm"/>
    <property type="evidence" value="ECO:0007669"/>
    <property type="project" value="UniProtKB-SubCell"/>
</dbReference>
<feature type="binding site" evidence="10">
    <location>
        <begin position="115"/>
        <end position="121"/>
    </location>
    <ligand>
        <name>ATP</name>
        <dbReference type="ChEBI" id="CHEBI:30616"/>
    </ligand>
</feature>
<dbReference type="NCBIfam" id="TIGR01143">
    <property type="entry name" value="murF"/>
    <property type="match status" value="1"/>
</dbReference>
<dbReference type="GO" id="GO:0071555">
    <property type="term" value="P:cell wall organization"/>
    <property type="evidence" value="ECO:0007669"/>
    <property type="project" value="UniProtKB-KW"/>
</dbReference>
<comment type="pathway">
    <text evidence="10 11">Cell wall biogenesis; peptidoglycan biosynthesis.</text>
</comment>
<dbReference type="InterPro" id="IPR035911">
    <property type="entry name" value="MurE/MurF_N"/>
</dbReference>
<dbReference type="GO" id="GO:0047480">
    <property type="term" value="F:UDP-N-acetylmuramoyl-tripeptide-D-alanyl-D-alanine ligase activity"/>
    <property type="evidence" value="ECO:0007669"/>
    <property type="project" value="UniProtKB-UniRule"/>
</dbReference>
<dbReference type="Pfam" id="PF08245">
    <property type="entry name" value="Mur_ligase_M"/>
    <property type="match status" value="1"/>
</dbReference>
<evidence type="ECO:0000256" key="11">
    <source>
        <dbReference type="RuleBase" id="RU004136"/>
    </source>
</evidence>
<reference evidence="15 16" key="1">
    <citation type="submission" date="2016-11" db="EMBL/GenBank/DDBJ databases">
        <authorList>
            <person name="Jaros S."/>
            <person name="Januszkiewicz K."/>
            <person name="Wedrychowicz H."/>
        </authorList>
    </citation>
    <scope>NUCLEOTIDE SEQUENCE [LARGE SCALE GENOMIC DNA]</scope>
    <source>
        <strain evidence="15 16">DSM 44666</strain>
    </source>
</reference>
<proteinExistence type="inferred from homology"/>
<dbReference type="OrthoDB" id="9801978at2"/>
<comment type="similarity">
    <text evidence="10">Belongs to the MurCDEF family. MurF subfamily.</text>
</comment>
<keyword evidence="8 10" id="KW-0131">Cell cycle</keyword>
<keyword evidence="7 10" id="KW-0573">Peptidoglycan synthesis</keyword>
<dbReference type="InterPro" id="IPR000713">
    <property type="entry name" value="Mur_ligase_N"/>
</dbReference>
<evidence type="ECO:0000259" key="12">
    <source>
        <dbReference type="Pfam" id="PF01225"/>
    </source>
</evidence>
<keyword evidence="5 10" id="KW-0067">ATP-binding</keyword>
<dbReference type="InterPro" id="IPR004101">
    <property type="entry name" value="Mur_ligase_C"/>
</dbReference>
<evidence type="ECO:0000256" key="8">
    <source>
        <dbReference type="ARBA" id="ARBA00023306"/>
    </source>
</evidence>
<dbReference type="EMBL" id="FQVL01000002">
    <property type="protein sequence ID" value="SHE62209.1"/>
    <property type="molecule type" value="Genomic_DNA"/>
</dbReference>
<evidence type="ECO:0000313" key="15">
    <source>
        <dbReference type="EMBL" id="SHE62209.1"/>
    </source>
</evidence>
<dbReference type="PANTHER" id="PTHR43024">
    <property type="entry name" value="UDP-N-ACETYLMURAMOYL-TRIPEPTIDE--D-ALANYL-D-ALANINE LIGASE"/>
    <property type="match status" value="1"/>
</dbReference>
<dbReference type="Gene3D" id="3.90.190.20">
    <property type="entry name" value="Mur ligase, C-terminal domain"/>
    <property type="match status" value="1"/>
</dbReference>
<evidence type="ECO:0000259" key="13">
    <source>
        <dbReference type="Pfam" id="PF02875"/>
    </source>
</evidence>
<dbReference type="Pfam" id="PF01225">
    <property type="entry name" value="Mur_ligase"/>
    <property type="match status" value="1"/>
</dbReference>
<organism evidence="15 16">
    <name type="scientific">Seinonella peptonophila</name>
    <dbReference type="NCBI Taxonomy" id="112248"/>
    <lineage>
        <taxon>Bacteria</taxon>
        <taxon>Bacillati</taxon>
        <taxon>Bacillota</taxon>
        <taxon>Bacilli</taxon>
        <taxon>Bacillales</taxon>
        <taxon>Thermoactinomycetaceae</taxon>
        <taxon>Seinonella</taxon>
    </lineage>
</organism>
<dbReference type="SUPFAM" id="SSF53623">
    <property type="entry name" value="MurD-like peptide ligases, catalytic domain"/>
    <property type="match status" value="1"/>
</dbReference>
<evidence type="ECO:0000256" key="1">
    <source>
        <dbReference type="ARBA" id="ARBA00022490"/>
    </source>
</evidence>
<dbReference type="GO" id="GO:0005524">
    <property type="term" value="F:ATP binding"/>
    <property type="evidence" value="ECO:0007669"/>
    <property type="project" value="UniProtKB-UniRule"/>
</dbReference>
<dbReference type="Proteomes" id="UP000184476">
    <property type="component" value="Unassembled WGS sequence"/>
</dbReference>
<evidence type="ECO:0000256" key="3">
    <source>
        <dbReference type="ARBA" id="ARBA00022618"/>
    </source>
</evidence>
<evidence type="ECO:0000256" key="6">
    <source>
        <dbReference type="ARBA" id="ARBA00022960"/>
    </source>
</evidence>
<dbReference type="UniPathway" id="UPA00219"/>
<accession>A0A1M4UZW7</accession>
<dbReference type="EC" id="6.3.2.10" evidence="10 11"/>
<dbReference type="AlphaFoldDB" id="A0A1M4UZW7"/>
<comment type="subcellular location">
    <subcellularLocation>
        <location evidence="10 11">Cytoplasm</location>
    </subcellularLocation>
</comment>
<keyword evidence="4 10" id="KW-0547">Nucleotide-binding</keyword>
<dbReference type="SUPFAM" id="SSF63418">
    <property type="entry name" value="MurE/MurF N-terminal domain"/>
    <property type="match status" value="1"/>
</dbReference>
<sequence length="458" mass="50831">MIERTLQWLKQATNGIWKSEDSYERSHSFRGVSTDSRTVVAGQLYIPLVGERFDGHNYVQEAKKKGAVAVLWQEDRPIPSIELPIIQVSDTLHALQQMAQKYRQELGIPIVAVTGSNGKTTTKDLLAAAFRSRYRVHQTSGNYNNHIGVPLTLLSIPEQTEIAVVEMGMNHAGEIERLSKIAKPDLAIITNIGESHIGFLGSREGIANAKLEIQAGLSHDGKLIMNGDEPLLTSKVANFPQQVIHIGWNEGNDDRPLAVEMVGFEGIQFRSSKTGQLFQIPLLGRHNAYNALLAIEAGRQFSCRDEEMAKSLKEAMITGGRLELKRAVNGMMVIDDTYNASPTSMRAAIDLQQELAPQCKKWILVSDMYEIGSEEEKYHRNLGVYAVEKGVERIYTLGAKGRWISQGAEQAGHAKIVHHFESKEEAIKHLSHEGNQNVLLLVKASQAAKLKQVVDQLT</sequence>
<feature type="domain" description="Mur ligase C-terminal" evidence="13">
    <location>
        <begin position="320"/>
        <end position="445"/>
    </location>
</feature>
<name>A0A1M4UZW7_9BACL</name>
<dbReference type="Pfam" id="PF02875">
    <property type="entry name" value="Mur_ligase_C"/>
    <property type="match status" value="1"/>
</dbReference>
<dbReference type="Gene3D" id="3.40.1390.10">
    <property type="entry name" value="MurE/MurF, N-terminal domain"/>
    <property type="match status" value="1"/>
</dbReference>
<gene>
    <name evidence="10" type="primary">murF</name>
    <name evidence="15" type="ORF">SAMN05444392_102101</name>
</gene>
<dbReference type="STRING" id="112248.SAMN05444392_102101"/>
<dbReference type="PANTHER" id="PTHR43024:SF1">
    <property type="entry name" value="UDP-N-ACETYLMURAMOYL-TRIPEPTIDE--D-ALANYL-D-ALANINE LIGASE"/>
    <property type="match status" value="1"/>
</dbReference>
<keyword evidence="1 10" id="KW-0963">Cytoplasm</keyword>
<evidence type="ECO:0000256" key="10">
    <source>
        <dbReference type="HAMAP-Rule" id="MF_02019"/>
    </source>
</evidence>
<dbReference type="Gene3D" id="3.40.1190.10">
    <property type="entry name" value="Mur-like, catalytic domain"/>
    <property type="match status" value="1"/>
</dbReference>
<dbReference type="SUPFAM" id="SSF53244">
    <property type="entry name" value="MurD-like peptide ligases, peptide-binding domain"/>
    <property type="match status" value="1"/>
</dbReference>
<keyword evidence="9 10" id="KW-0961">Cell wall biogenesis/degradation</keyword>
<keyword evidence="6 10" id="KW-0133">Cell shape</keyword>
<keyword evidence="3 10" id="KW-0132">Cell division</keyword>
<dbReference type="RefSeq" id="WP_073153213.1">
    <property type="nucleotide sequence ID" value="NZ_FQVL01000002.1"/>
</dbReference>
<evidence type="ECO:0000256" key="2">
    <source>
        <dbReference type="ARBA" id="ARBA00022598"/>
    </source>
</evidence>
<dbReference type="InterPro" id="IPR013221">
    <property type="entry name" value="Mur_ligase_cen"/>
</dbReference>
<comment type="function">
    <text evidence="10 11">Involved in cell wall formation. Catalyzes the final step in the synthesis of UDP-N-acetylmuramoyl-pentapeptide, the precursor of murein.</text>
</comment>
<evidence type="ECO:0000256" key="4">
    <source>
        <dbReference type="ARBA" id="ARBA00022741"/>
    </source>
</evidence>
<feature type="domain" description="Mur ligase central" evidence="14">
    <location>
        <begin position="113"/>
        <end position="297"/>
    </location>
</feature>